<dbReference type="GO" id="GO:0016209">
    <property type="term" value="F:antioxidant activity"/>
    <property type="evidence" value="ECO:0007669"/>
    <property type="project" value="InterPro"/>
</dbReference>
<protein>
    <submittedName>
        <fullName evidence="2">Cytochrome c biogenesis protein CcmG/thiol:disulfide interchange protein DsbE</fullName>
    </submittedName>
</protein>
<dbReference type="Proteomes" id="UP000578819">
    <property type="component" value="Unassembled WGS sequence"/>
</dbReference>
<dbReference type="AlphaFoldDB" id="A0A7W7WTJ2"/>
<dbReference type="InterPro" id="IPR017937">
    <property type="entry name" value="Thioredoxin_CS"/>
</dbReference>
<dbReference type="Pfam" id="PF00578">
    <property type="entry name" value="AhpC-TSA"/>
    <property type="match status" value="1"/>
</dbReference>
<dbReference type="InterPro" id="IPR036249">
    <property type="entry name" value="Thioredoxin-like_sf"/>
</dbReference>
<dbReference type="SUPFAM" id="SSF52833">
    <property type="entry name" value="Thioredoxin-like"/>
    <property type="match status" value="1"/>
</dbReference>
<dbReference type="InterPro" id="IPR050553">
    <property type="entry name" value="Thioredoxin_ResA/DsbE_sf"/>
</dbReference>
<dbReference type="InterPro" id="IPR000866">
    <property type="entry name" value="AhpC/TSA"/>
</dbReference>
<dbReference type="Gene3D" id="3.40.30.10">
    <property type="entry name" value="Glutaredoxin"/>
    <property type="match status" value="1"/>
</dbReference>
<dbReference type="InterPro" id="IPR013766">
    <property type="entry name" value="Thioredoxin_domain"/>
</dbReference>
<name>A0A7W7WTJ2_9ACTN</name>
<sequence>MTQPAHHPRSPRRGWLTMLGALLCVGTLGVTLAVGLYRSPADQAGADRVPVTRTPGTAAPALAGRTLDGDVFDLAKLRGRVVLVNVFASWCAPCRAELPLLVEAQRRWSEQGLQLVGLAVRDSDDATRSLLREAGAEDLLVLADPTGGMAVDWGTRGVPETFVVDQAGRVAHWAQGQVTRGWLEQRVAPLLAT</sequence>
<evidence type="ECO:0000313" key="2">
    <source>
        <dbReference type="EMBL" id="MBB4962538.1"/>
    </source>
</evidence>
<evidence type="ECO:0000259" key="1">
    <source>
        <dbReference type="PROSITE" id="PS51352"/>
    </source>
</evidence>
<evidence type="ECO:0000313" key="3">
    <source>
        <dbReference type="Proteomes" id="UP000578819"/>
    </source>
</evidence>
<dbReference type="PANTHER" id="PTHR42852:SF13">
    <property type="entry name" value="PROTEIN DIPZ"/>
    <property type="match status" value="1"/>
</dbReference>
<proteinExistence type="predicted"/>
<feature type="domain" description="Thioredoxin" evidence="1">
    <location>
        <begin position="53"/>
        <end position="192"/>
    </location>
</feature>
<dbReference type="PROSITE" id="PS00194">
    <property type="entry name" value="THIOREDOXIN_1"/>
    <property type="match status" value="1"/>
</dbReference>
<accession>A0A7W7WTJ2</accession>
<keyword evidence="3" id="KW-1185">Reference proteome</keyword>
<dbReference type="GO" id="GO:0016491">
    <property type="term" value="F:oxidoreductase activity"/>
    <property type="evidence" value="ECO:0007669"/>
    <property type="project" value="InterPro"/>
</dbReference>
<gene>
    <name evidence="2" type="ORF">FHR38_006271</name>
</gene>
<comment type="caution">
    <text evidence="2">The sequence shown here is derived from an EMBL/GenBank/DDBJ whole genome shotgun (WGS) entry which is preliminary data.</text>
</comment>
<dbReference type="PANTHER" id="PTHR42852">
    <property type="entry name" value="THIOL:DISULFIDE INTERCHANGE PROTEIN DSBE"/>
    <property type="match status" value="1"/>
</dbReference>
<dbReference type="CDD" id="cd02966">
    <property type="entry name" value="TlpA_like_family"/>
    <property type="match status" value="1"/>
</dbReference>
<dbReference type="RefSeq" id="WP_184538816.1">
    <property type="nucleotide sequence ID" value="NZ_JACHJW010000001.1"/>
</dbReference>
<dbReference type="PROSITE" id="PS51352">
    <property type="entry name" value="THIOREDOXIN_2"/>
    <property type="match status" value="1"/>
</dbReference>
<reference evidence="2 3" key="1">
    <citation type="submission" date="2020-08" db="EMBL/GenBank/DDBJ databases">
        <title>Sequencing the genomes of 1000 actinobacteria strains.</title>
        <authorList>
            <person name="Klenk H.-P."/>
        </authorList>
    </citation>
    <scope>NUCLEOTIDE SEQUENCE [LARGE SCALE GENOMIC DNA]</scope>
    <source>
        <strain evidence="2 3">DSM 45886</strain>
    </source>
</reference>
<dbReference type="EMBL" id="JACHJW010000001">
    <property type="protein sequence ID" value="MBB4962538.1"/>
    <property type="molecule type" value="Genomic_DNA"/>
</dbReference>
<organism evidence="2 3">
    <name type="scientific">Micromonospora polyrhachis</name>
    <dbReference type="NCBI Taxonomy" id="1282883"/>
    <lineage>
        <taxon>Bacteria</taxon>
        <taxon>Bacillati</taxon>
        <taxon>Actinomycetota</taxon>
        <taxon>Actinomycetes</taxon>
        <taxon>Micromonosporales</taxon>
        <taxon>Micromonosporaceae</taxon>
        <taxon>Micromonospora</taxon>
    </lineage>
</organism>